<accession>A0AAW1HZA7</accession>
<evidence type="ECO:0000259" key="8">
    <source>
        <dbReference type="PROSITE" id="PS51387"/>
    </source>
</evidence>
<dbReference type="Pfam" id="PF08031">
    <property type="entry name" value="BBE"/>
    <property type="match status" value="1"/>
</dbReference>
<comment type="cofactor">
    <cofactor evidence="1">
        <name>FAD</name>
        <dbReference type="ChEBI" id="CHEBI:57692"/>
    </cofactor>
</comment>
<dbReference type="Gene3D" id="3.30.43.10">
    <property type="entry name" value="Uridine Diphospho-n-acetylenolpyruvylglucosamine Reductase, domain 2"/>
    <property type="match status" value="1"/>
</dbReference>
<keyword evidence="5" id="KW-0274">FAD</keyword>
<dbReference type="InterPro" id="IPR012951">
    <property type="entry name" value="BBE"/>
</dbReference>
<sequence length="528" mass="58784">MAKTPKFFAILLNILLILYNLRNFLCQKTTQNSIISCLNDHKLTNFSTHPTKDFNHLHTFSLQNLRLKQFRKPHAIILPETKEQLINSILCCKSSSLEIRLRGGGHSNEGMSSMPRGSFSFVIIDMMNLNKVIIDIESESAWVEGGATLGELYSAIAEHSGEHGFPAGVGPTVGVGGHFSGGGIGVLARKYGLSADNVVDLGLIGGEGRVLDREGMGEDVFWAILGGGGGNFGVVYKWKVQLVKVPPKVTCFKVTKQGPNNHELAKLIHKWQFIAPKLDDEFHLSVYLTSGTKNEVLVTFVGFYLGPKNVVVSIKEHEFPELDIGEDEYKEMSWIESVLYFSGLPNGSTINDLKSRYFIGKSCVKTKSDYVRDHVSIEGLEGALEMVVMEPKGLVILDPYGGIMDRIKSDAIAFPHRKGNLYNVLYAASWGEEEDEDRYLNWLRGFYDYMTPFVSSNPRAAYVNYVDLDLGTMDVVDDGEIGNVVEKAKNWGEKYFLGNYDRLVKAKTIIDPKNVFNHLQGIHPGETI</sequence>
<feature type="signal peptide" evidence="7">
    <location>
        <begin position="1"/>
        <end position="26"/>
    </location>
</feature>
<dbReference type="PROSITE" id="PS51387">
    <property type="entry name" value="FAD_PCMH"/>
    <property type="match status" value="1"/>
</dbReference>
<dbReference type="InterPro" id="IPR016169">
    <property type="entry name" value="FAD-bd_PCMH_sub2"/>
</dbReference>
<dbReference type="GO" id="GO:0071949">
    <property type="term" value="F:FAD binding"/>
    <property type="evidence" value="ECO:0007669"/>
    <property type="project" value="InterPro"/>
</dbReference>
<dbReference type="GO" id="GO:0016491">
    <property type="term" value="F:oxidoreductase activity"/>
    <property type="evidence" value="ECO:0007669"/>
    <property type="project" value="InterPro"/>
</dbReference>
<keyword evidence="10" id="KW-1185">Reference proteome</keyword>
<feature type="chain" id="PRO_5043430122" description="FAD-binding PCMH-type domain-containing protein" evidence="7">
    <location>
        <begin position="27"/>
        <end position="528"/>
    </location>
</feature>
<comment type="similarity">
    <text evidence="2">Belongs to the oxygen-dependent FAD-linked oxidoreductase family.</text>
</comment>
<dbReference type="Gene3D" id="3.40.462.20">
    <property type="match status" value="1"/>
</dbReference>
<keyword evidence="3" id="KW-0285">Flavoprotein</keyword>
<organism evidence="9 10">
    <name type="scientific">Saponaria officinalis</name>
    <name type="common">Common soapwort</name>
    <name type="synonym">Lychnis saponaria</name>
    <dbReference type="NCBI Taxonomy" id="3572"/>
    <lineage>
        <taxon>Eukaryota</taxon>
        <taxon>Viridiplantae</taxon>
        <taxon>Streptophyta</taxon>
        <taxon>Embryophyta</taxon>
        <taxon>Tracheophyta</taxon>
        <taxon>Spermatophyta</taxon>
        <taxon>Magnoliopsida</taxon>
        <taxon>eudicotyledons</taxon>
        <taxon>Gunneridae</taxon>
        <taxon>Pentapetalae</taxon>
        <taxon>Caryophyllales</taxon>
        <taxon>Caryophyllaceae</taxon>
        <taxon>Caryophylleae</taxon>
        <taxon>Saponaria</taxon>
    </lineage>
</organism>
<evidence type="ECO:0000313" key="9">
    <source>
        <dbReference type="EMBL" id="KAK9681625.1"/>
    </source>
</evidence>
<dbReference type="PANTHER" id="PTHR32448">
    <property type="entry name" value="OS08G0158400 PROTEIN"/>
    <property type="match status" value="1"/>
</dbReference>
<proteinExistence type="inferred from homology"/>
<reference evidence="9" key="1">
    <citation type="submission" date="2024-03" db="EMBL/GenBank/DDBJ databases">
        <title>WGS assembly of Saponaria officinalis var. Norfolk2.</title>
        <authorList>
            <person name="Jenkins J."/>
            <person name="Shu S."/>
            <person name="Grimwood J."/>
            <person name="Barry K."/>
            <person name="Goodstein D."/>
            <person name="Schmutz J."/>
            <person name="Leebens-Mack J."/>
            <person name="Osbourn A."/>
        </authorList>
    </citation>
    <scope>NUCLEOTIDE SEQUENCE [LARGE SCALE GENOMIC DNA]</scope>
    <source>
        <strain evidence="9">JIC</strain>
    </source>
</reference>
<evidence type="ECO:0000256" key="1">
    <source>
        <dbReference type="ARBA" id="ARBA00001974"/>
    </source>
</evidence>
<dbReference type="Pfam" id="PF01565">
    <property type="entry name" value="FAD_binding_4"/>
    <property type="match status" value="1"/>
</dbReference>
<evidence type="ECO:0000256" key="2">
    <source>
        <dbReference type="ARBA" id="ARBA00005466"/>
    </source>
</evidence>
<dbReference type="Gene3D" id="3.30.465.10">
    <property type="match status" value="1"/>
</dbReference>
<name>A0AAW1HZA7_SAPOF</name>
<comment type="caution">
    <text evidence="9">The sequence shown here is derived from an EMBL/GenBank/DDBJ whole genome shotgun (WGS) entry which is preliminary data.</text>
</comment>
<evidence type="ECO:0000256" key="4">
    <source>
        <dbReference type="ARBA" id="ARBA00022729"/>
    </source>
</evidence>
<keyword evidence="6" id="KW-0325">Glycoprotein</keyword>
<evidence type="ECO:0000256" key="3">
    <source>
        <dbReference type="ARBA" id="ARBA00022630"/>
    </source>
</evidence>
<evidence type="ECO:0000256" key="5">
    <source>
        <dbReference type="ARBA" id="ARBA00022827"/>
    </source>
</evidence>
<dbReference type="InterPro" id="IPR006094">
    <property type="entry name" value="Oxid_FAD_bind_N"/>
</dbReference>
<dbReference type="Proteomes" id="UP001443914">
    <property type="component" value="Unassembled WGS sequence"/>
</dbReference>
<evidence type="ECO:0000256" key="7">
    <source>
        <dbReference type="SAM" id="SignalP"/>
    </source>
</evidence>
<feature type="domain" description="FAD-binding PCMH-type" evidence="8">
    <location>
        <begin position="69"/>
        <end position="245"/>
    </location>
</feature>
<dbReference type="AlphaFoldDB" id="A0AAW1HZA7"/>
<evidence type="ECO:0000256" key="6">
    <source>
        <dbReference type="ARBA" id="ARBA00023180"/>
    </source>
</evidence>
<dbReference type="SUPFAM" id="SSF56176">
    <property type="entry name" value="FAD-binding/transporter-associated domain-like"/>
    <property type="match status" value="1"/>
</dbReference>
<dbReference type="InterPro" id="IPR016167">
    <property type="entry name" value="FAD-bd_PCMH_sub1"/>
</dbReference>
<dbReference type="InterPro" id="IPR036318">
    <property type="entry name" value="FAD-bd_PCMH-like_sf"/>
</dbReference>
<keyword evidence="4 7" id="KW-0732">Signal</keyword>
<evidence type="ECO:0000313" key="10">
    <source>
        <dbReference type="Proteomes" id="UP001443914"/>
    </source>
</evidence>
<protein>
    <recommendedName>
        <fullName evidence="8">FAD-binding PCMH-type domain-containing protein</fullName>
    </recommendedName>
</protein>
<gene>
    <name evidence="9" type="ORF">RND81_10G016100</name>
</gene>
<dbReference type="EMBL" id="JBDFQZ010000010">
    <property type="protein sequence ID" value="KAK9681625.1"/>
    <property type="molecule type" value="Genomic_DNA"/>
</dbReference>
<dbReference type="InterPro" id="IPR016166">
    <property type="entry name" value="FAD-bd_PCMH"/>
</dbReference>